<dbReference type="Proteomes" id="UP000030693">
    <property type="component" value="Unassembled WGS sequence"/>
</dbReference>
<dbReference type="PANTHER" id="PTHR31431:SF1">
    <property type="entry name" value="NUCLEOPORIN NUP188"/>
    <property type="match status" value="1"/>
</dbReference>
<dbReference type="GO" id="GO:0017056">
    <property type="term" value="F:structural constituent of nuclear pore"/>
    <property type="evidence" value="ECO:0007669"/>
    <property type="project" value="InterPro"/>
</dbReference>
<name>A0A058ZAX3_FONAL</name>
<evidence type="ECO:0000256" key="1">
    <source>
        <dbReference type="SAM" id="MobiDB-lite"/>
    </source>
</evidence>
<sequence>MRFSLAPAAARPAADAPSASAGADRSAIDLVFPSASLDSAGQIELLADTAALLTEGAIAKLLRTPADRAYFLESLCRQVKRFSTPGAGSSMATLDRMRALQSLLTTATCFFYEFPTASIYDVVPFIKAIADIPFLRNIDPLSFTSLEEERGAGATDAGGALTSEELKLQIQFRLAAVTALLACLALARAADDISHVFPSPLGAEFCQLAATLESLSNTSSLFGSVMLAWAAMLCVLHSSAPSLSDLGSSARFSASDDALDIIGSFGAVAVRSFDQNALEVLCELLESPYCASSEPYFHMQRSVSKGLLDILQVAFDLNQIGQTHHLIRLHEAVFTFSPALCKIYWEQDFANLKLQSLLVLATERLLHQDNPTFFLQALAALCGHHLHAATVTRFLAEPLVLPGTQGDISNAPAGWQYIAHLLHLTHANLGAIQPWVGPLLTMLRHCLAAPGDGPAHVAGLLDRYLQSQCLLNILVDVINVFVRGLTQHSGVGGGGGSVGVGTAGGISLAGVLTQQVDLGTRAPGLGNLSGMSVLGFGSAGGDLGGPAGRRHHYDIQDALGTLARAIECVALLLPYYPDELVWGGRLVAASTSALVPANLPGHINHKLFEKESVYGTCALAQAFADFTLAVARRAYGHPGGMAATHPTSRGPYAQVSMEFTRRLALFCVRHLFIGHANWRYQRPADRYCLAFSLLGLLAYCLTVAEPPPPPASGAAAAAGPGPGAGVSSGSANRRPANTIPLSLSGEKRLRLASSSAPAGYGPVMLQISREADVAVPGTSRAVSAATPSLAELLAQDSNHRPIMEQVVSYTMLSSLGKAAAGASSSSSSGAGASSFSAPPSFCPLAVHLLVVDAPELAPLDMLAALERHSPGVGTAATHGGFTALATVSLLPTELAPVAFRVLTLLCQRFAAMPRPVSLLASFGTQPHRLCMYIAAVFALTEAERAGIRALTQGGERLDMNAQPAPAVGPRQLAGRLQTQVAGFLSAVLDSQPALASLLLTGTGDTVPNSPLSERLSRLHSVGAGCSPAVAAAVEAAEAAVSAAAAASTATAESEVSGAYAESVAALRASPLPPVHGLSDISCIQPLAHHLVGRTITAPTRQTDSAEACLQFFERLWYSANFAPYVKCIRAYGLFWQAIEILILSRGSVLAPVDASMLAAGPESSGSPAADDADVDADAAANADADIDVDALDDESAWEECNTHLDDSFHDSDFYSSSEDETETGNTMATLRRSPPKKASTPGRRPVSAGPRAPVVPPTVPSSLRHSVSVDASDGMAEADDNAIDQLASLLETVASASDVRGPAAQALSARGACARQAALAMGIVATDLRLFPARASGALASGGMGDSDVAAIEAHRGRILAHLLDLDWTRTWLQNLLVTLVLVEKALKCRTPGGAGTEQLSTFAQALTEQIVSWAGLLETAVLGQPWLFSAAPASSSSTTPIVGLINLLIDLLEECPLLGHLQLGLLPEAWDSPLGRAHAQHRLAVDRLQQTLYFLVDRLLSPEQGDHFDRVDGRWPLAGRILHRLAGLLEVMAPVGVSGCGTGPLVPAAEDAHWLAPVASDRCPASGRAGLMSPGLVLAAEGEHGGSPVELAAPQVLACYGSVLTLFRRLLVHLSTTGDNGSGPSSGAGAGASDMAASMRAAAVRLLPGVLVALGLLLARPPVSVDRPAVTADGQPLLMSTPGCAGSQFLLLLPLLAACARGMATAGPEAWTGSVPAMAVAHAHADLLEPLLDLAAKSVAECALDFGPHHGLAVFDYLLALLSVPASVSPDSDSSPPTGASQCSAEGIPSRRVLLAPLERLLAARVLPQLSLLLPRLTDAVNERLGRLCQLVDVLGPGGSASASPASLPGVPSQDLLLSEVVADASAGTWIDALRTLVDLAAGLNGHTLTALAVGGPLGSGSGSSRAGSFTEAFEFLDQMVSFVTALLPALQQFVMPLSPMDSRAVQPGAAAESAGSVAGPGSVSHMDAPLLGVSSPGADSPRLIRSELALRRSHVAFVFAFGKMLMSLGQVFSPAALDPRLQARAAGILRNAGNLWLELCVGLPHLVHQCAVLLRLPRAALASMIVPSSATERLALRSAVAIPGGIGSDSAASTSATGGGAPRVSGPASVLPAGAPGGGAGAGAGAGAGGSRDRPESVNGSPAEGATVPDLAASANSAAARALAILSRDAQATRLSSSVVISPQLRLPGGSTGSTGPGGTLSSPAGGPATACGAASSAVGRASGRLASGSAASPGNELQSSALTETTRADVLSLLGLSVAALASVLSGAPALQGQLPPLVGDGDAGPLGLSLDRARLLVRHFAVAPTSRVDASFAVNPAAQAASLAAGIEQPSRAVASLGTFLFAARVLANLLAAGDLSSSDCWFSRRLLVNLGVAASASVPSTPLFDATPSPGAGSPPRAVAAAATAIEQLTFLGLMVVADVKSAAQRAHHQALSAALSAGAAPGGPLNRDLLLSSSSSSAGANGQHGAGASIATPGGGSSLPHLASATSLYGEPPPFSVTSALSGSGLRARGNFPLSTGGISASASLSSFGMSRSALPGGLVLPPEWVVSTVGPEAGMDLVVQLLYYSLLSSTLDDGDIPVEGIVRA</sequence>
<dbReference type="PANTHER" id="PTHR31431">
    <property type="entry name" value="NUCLEOPORIN NUP188 HOMOLOG"/>
    <property type="match status" value="1"/>
</dbReference>
<dbReference type="GO" id="GO:0006405">
    <property type="term" value="P:RNA export from nucleus"/>
    <property type="evidence" value="ECO:0007669"/>
    <property type="project" value="TreeGrafter"/>
</dbReference>
<feature type="compositionally biased region" description="Low complexity" evidence="1">
    <location>
        <begin position="2202"/>
        <end position="2216"/>
    </location>
</feature>
<dbReference type="EMBL" id="KB932204">
    <property type="protein sequence ID" value="KCV70577.1"/>
    <property type="molecule type" value="Genomic_DNA"/>
</dbReference>
<protein>
    <submittedName>
        <fullName evidence="2">Uncharacterized protein</fullName>
    </submittedName>
</protein>
<dbReference type="GO" id="GO:0006606">
    <property type="term" value="P:protein import into nucleus"/>
    <property type="evidence" value="ECO:0007669"/>
    <property type="project" value="TreeGrafter"/>
</dbReference>
<gene>
    <name evidence="2" type="ORF">H696_02922</name>
</gene>
<dbReference type="GeneID" id="20527647"/>
<evidence type="ECO:0000313" key="3">
    <source>
        <dbReference type="Proteomes" id="UP000030693"/>
    </source>
</evidence>
<organism evidence="2">
    <name type="scientific">Fonticula alba</name>
    <name type="common">Slime mold</name>
    <dbReference type="NCBI Taxonomy" id="691883"/>
    <lineage>
        <taxon>Eukaryota</taxon>
        <taxon>Rotosphaerida</taxon>
        <taxon>Fonticulaceae</taxon>
        <taxon>Fonticula</taxon>
    </lineage>
</organism>
<feature type="region of interest" description="Disordered" evidence="1">
    <location>
        <begin position="2456"/>
        <end position="2479"/>
    </location>
</feature>
<accession>A0A058ZAX3</accession>
<feature type="region of interest" description="Disordered" evidence="1">
    <location>
        <begin position="2186"/>
        <end position="2216"/>
    </location>
</feature>
<feature type="compositionally biased region" description="Gly residues" evidence="1">
    <location>
        <begin position="2117"/>
        <end position="2132"/>
    </location>
</feature>
<dbReference type="RefSeq" id="XP_009495093.1">
    <property type="nucleotide sequence ID" value="XM_009496818.1"/>
</dbReference>
<feature type="compositionally biased region" description="Low complexity" evidence="1">
    <location>
        <begin position="2458"/>
        <end position="2475"/>
    </location>
</feature>
<keyword evidence="3" id="KW-1185">Reference proteome</keyword>
<evidence type="ECO:0000313" key="2">
    <source>
        <dbReference type="EMBL" id="KCV70577.1"/>
    </source>
</evidence>
<dbReference type="GO" id="GO:0044611">
    <property type="term" value="C:nuclear pore inner ring"/>
    <property type="evidence" value="ECO:0007669"/>
    <property type="project" value="TreeGrafter"/>
</dbReference>
<feature type="region of interest" description="Disordered" evidence="1">
    <location>
        <begin position="710"/>
        <end position="739"/>
    </location>
</feature>
<reference evidence="2" key="1">
    <citation type="submission" date="2013-04" db="EMBL/GenBank/DDBJ databases">
        <title>The Genome Sequence of Fonticula alba ATCC 38817.</title>
        <authorList>
            <consortium name="The Broad Institute Genomics Platform"/>
            <person name="Russ C."/>
            <person name="Cuomo C."/>
            <person name="Burger G."/>
            <person name="Gray M.W."/>
            <person name="Holland P.W.H."/>
            <person name="King N."/>
            <person name="Lang F.B.F."/>
            <person name="Roger A.J."/>
            <person name="Ruiz-Trillo I."/>
            <person name="Brown M."/>
            <person name="Walker B."/>
            <person name="Young S."/>
            <person name="Zeng Q."/>
            <person name="Gargeya S."/>
            <person name="Fitzgerald M."/>
            <person name="Haas B."/>
            <person name="Abouelleil A."/>
            <person name="Allen A.W."/>
            <person name="Alvarado L."/>
            <person name="Arachchi H.M."/>
            <person name="Berlin A.M."/>
            <person name="Chapman S.B."/>
            <person name="Gainer-Dewar J."/>
            <person name="Goldberg J."/>
            <person name="Griggs A."/>
            <person name="Gujja S."/>
            <person name="Hansen M."/>
            <person name="Howarth C."/>
            <person name="Imamovic A."/>
            <person name="Ireland A."/>
            <person name="Larimer J."/>
            <person name="McCowan C."/>
            <person name="Murphy C."/>
            <person name="Pearson M."/>
            <person name="Poon T.W."/>
            <person name="Priest M."/>
            <person name="Roberts A."/>
            <person name="Saif S."/>
            <person name="Shea T."/>
            <person name="Sisk P."/>
            <person name="Sykes S."/>
            <person name="Wortman J."/>
            <person name="Nusbaum C."/>
            <person name="Birren B."/>
        </authorList>
    </citation>
    <scope>NUCLEOTIDE SEQUENCE [LARGE SCALE GENOMIC DNA]</scope>
    <source>
        <strain evidence="2">ATCC 38817</strain>
    </source>
</reference>
<feature type="region of interest" description="Disordered" evidence="1">
    <location>
        <begin position="2093"/>
        <end position="2150"/>
    </location>
</feature>
<dbReference type="InterPro" id="IPR044840">
    <property type="entry name" value="Nup188"/>
</dbReference>
<feature type="region of interest" description="Disordered" evidence="1">
    <location>
        <begin position="1208"/>
        <end position="1264"/>
    </location>
</feature>
<proteinExistence type="predicted"/>
<feature type="compositionally biased region" description="Gly residues" evidence="1">
    <location>
        <begin position="2192"/>
        <end position="2201"/>
    </location>
</feature>